<organism evidence="3 4">
    <name type="scientific">Candidatus Curtissbacteria bacterium RIFCSPLOWO2_01_FULL_38_11b</name>
    <dbReference type="NCBI Taxonomy" id="1797725"/>
    <lineage>
        <taxon>Bacteria</taxon>
        <taxon>Candidatus Curtissiibacteriota</taxon>
    </lineage>
</organism>
<comment type="function">
    <text evidence="2">Binds to DNA and alters its conformation. May be involved in regulation of gene expression, nucleoid organization and DNA protection.</text>
</comment>
<dbReference type="HAMAP" id="MF_00274">
    <property type="entry name" value="DNA_YbaB_EbfC"/>
    <property type="match status" value="1"/>
</dbReference>
<gene>
    <name evidence="3" type="ORF">A3A49_01970</name>
</gene>
<comment type="subcellular location">
    <subcellularLocation>
        <location evidence="2">Cytoplasm</location>
        <location evidence="2">Nucleoid</location>
    </subcellularLocation>
</comment>
<proteinExistence type="inferred from homology"/>
<dbReference type="PANTHER" id="PTHR33449">
    <property type="entry name" value="NUCLEOID-ASSOCIATED PROTEIN YBAB"/>
    <property type="match status" value="1"/>
</dbReference>
<dbReference type="AlphaFoldDB" id="A0A1F5H372"/>
<dbReference type="PANTHER" id="PTHR33449:SF1">
    <property type="entry name" value="NUCLEOID-ASSOCIATED PROTEIN YBAB"/>
    <property type="match status" value="1"/>
</dbReference>
<evidence type="ECO:0000256" key="2">
    <source>
        <dbReference type="HAMAP-Rule" id="MF_00274"/>
    </source>
</evidence>
<dbReference type="EMBL" id="MFBO01000008">
    <property type="protein sequence ID" value="OGD98538.1"/>
    <property type="molecule type" value="Genomic_DNA"/>
</dbReference>
<name>A0A1F5H372_9BACT</name>
<dbReference type="GO" id="GO:0005829">
    <property type="term" value="C:cytosol"/>
    <property type="evidence" value="ECO:0007669"/>
    <property type="project" value="TreeGrafter"/>
</dbReference>
<dbReference type="Proteomes" id="UP000176740">
    <property type="component" value="Unassembled WGS sequence"/>
</dbReference>
<dbReference type="InterPro" id="IPR036894">
    <property type="entry name" value="YbaB-like_sf"/>
</dbReference>
<keyword evidence="1 2" id="KW-0238">DNA-binding</keyword>
<comment type="caution">
    <text evidence="3">The sequence shown here is derived from an EMBL/GenBank/DDBJ whole genome shotgun (WGS) entry which is preliminary data.</text>
</comment>
<keyword evidence="2" id="KW-0963">Cytoplasm</keyword>
<dbReference type="Pfam" id="PF02575">
    <property type="entry name" value="YbaB_DNA_bd"/>
    <property type="match status" value="1"/>
</dbReference>
<evidence type="ECO:0000256" key="1">
    <source>
        <dbReference type="ARBA" id="ARBA00023125"/>
    </source>
</evidence>
<protein>
    <recommendedName>
        <fullName evidence="2">Nucleoid-associated protein A3A49_01970</fullName>
    </recommendedName>
</protein>
<comment type="similarity">
    <text evidence="2">Belongs to the YbaB/EbfC family.</text>
</comment>
<dbReference type="GO" id="GO:0043590">
    <property type="term" value="C:bacterial nucleoid"/>
    <property type="evidence" value="ECO:0007669"/>
    <property type="project" value="UniProtKB-UniRule"/>
</dbReference>
<dbReference type="SUPFAM" id="SSF82607">
    <property type="entry name" value="YbaB-like"/>
    <property type="match status" value="1"/>
</dbReference>
<evidence type="ECO:0000313" key="4">
    <source>
        <dbReference type="Proteomes" id="UP000176740"/>
    </source>
</evidence>
<dbReference type="NCBIfam" id="TIGR00103">
    <property type="entry name" value="DNA_YbaB_EbfC"/>
    <property type="match status" value="1"/>
</dbReference>
<dbReference type="GO" id="GO:0003677">
    <property type="term" value="F:DNA binding"/>
    <property type="evidence" value="ECO:0007669"/>
    <property type="project" value="UniProtKB-UniRule"/>
</dbReference>
<dbReference type="PIRSF" id="PIRSF004555">
    <property type="entry name" value="UCP004555"/>
    <property type="match status" value="1"/>
</dbReference>
<evidence type="ECO:0000313" key="3">
    <source>
        <dbReference type="EMBL" id="OGD98538.1"/>
    </source>
</evidence>
<dbReference type="Gene3D" id="3.30.1310.10">
    <property type="entry name" value="Nucleoid-associated protein YbaB-like domain"/>
    <property type="match status" value="1"/>
</dbReference>
<reference evidence="3 4" key="1">
    <citation type="journal article" date="2016" name="Nat. Commun.">
        <title>Thousands of microbial genomes shed light on interconnected biogeochemical processes in an aquifer system.</title>
        <authorList>
            <person name="Anantharaman K."/>
            <person name="Brown C.T."/>
            <person name="Hug L.A."/>
            <person name="Sharon I."/>
            <person name="Castelle C.J."/>
            <person name="Probst A.J."/>
            <person name="Thomas B.C."/>
            <person name="Singh A."/>
            <person name="Wilkins M.J."/>
            <person name="Karaoz U."/>
            <person name="Brodie E.L."/>
            <person name="Williams K.H."/>
            <person name="Hubbard S.S."/>
            <person name="Banfield J.F."/>
        </authorList>
    </citation>
    <scope>NUCLEOTIDE SEQUENCE [LARGE SCALE GENOMIC DNA]</scope>
</reference>
<dbReference type="InterPro" id="IPR004401">
    <property type="entry name" value="YbaB/EbfC"/>
</dbReference>
<comment type="subunit">
    <text evidence="2">Homodimer.</text>
</comment>
<sequence length="97" mass="10969">MGRFDQAKMLLKIKKMQKELQKQVITVVAGDGAVKVEITGEQKIKKIHIDPEYVDLDDIGMLERWVEEAVKDAIQQSQKLAAEKMQPFMGVLSELGL</sequence>
<accession>A0A1F5H372</accession>
<dbReference type="STRING" id="1797725.A3A49_01970"/>